<name>A0A5N6DG09_ASPPA</name>
<dbReference type="EMBL" id="ML734984">
    <property type="protein sequence ID" value="KAB8204095.1"/>
    <property type="molecule type" value="Genomic_DNA"/>
</dbReference>
<protein>
    <recommendedName>
        <fullName evidence="3">Aminoglycoside phosphotransferase domain-containing protein</fullName>
    </recommendedName>
</protein>
<gene>
    <name evidence="1" type="ORF">BDV34DRAFT_226836</name>
</gene>
<evidence type="ECO:0008006" key="3">
    <source>
        <dbReference type="Google" id="ProtNLM"/>
    </source>
</evidence>
<evidence type="ECO:0000313" key="2">
    <source>
        <dbReference type="Proteomes" id="UP000326532"/>
    </source>
</evidence>
<dbReference type="InterPro" id="IPR011009">
    <property type="entry name" value="Kinase-like_dom_sf"/>
</dbReference>
<organism evidence="1 2">
    <name type="scientific">Aspergillus parasiticus</name>
    <dbReference type="NCBI Taxonomy" id="5067"/>
    <lineage>
        <taxon>Eukaryota</taxon>
        <taxon>Fungi</taxon>
        <taxon>Dikarya</taxon>
        <taxon>Ascomycota</taxon>
        <taxon>Pezizomycotina</taxon>
        <taxon>Eurotiomycetes</taxon>
        <taxon>Eurotiomycetidae</taxon>
        <taxon>Eurotiales</taxon>
        <taxon>Aspergillaceae</taxon>
        <taxon>Aspergillus</taxon>
        <taxon>Aspergillus subgen. Circumdati</taxon>
    </lineage>
</organism>
<dbReference type="VEuPathDB" id="FungiDB:BDV34DRAFT_226836"/>
<dbReference type="Proteomes" id="UP000326532">
    <property type="component" value="Unassembled WGS sequence"/>
</dbReference>
<keyword evidence="2" id="KW-1185">Reference proteome</keyword>
<proteinExistence type="predicted"/>
<reference evidence="1 2" key="1">
    <citation type="submission" date="2019-04" db="EMBL/GenBank/DDBJ databases">
        <title>Fungal friends and foes A comparative genomics study of 23 Aspergillus species from section Flavi.</title>
        <authorList>
            <consortium name="DOE Joint Genome Institute"/>
            <person name="Kjaerbolling I."/>
            <person name="Vesth T.C."/>
            <person name="Frisvad J.C."/>
            <person name="Nybo J.L."/>
            <person name="Theobald S."/>
            <person name="Kildgaard S."/>
            <person name="Petersen T.I."/>
            <person name="Kuo A."/>
            <person name="Sato A."/>
            <person name="Lyhne E.K."/>
            <person name="Kogle M.E."/>
            <person name="Wiebenga A."/>
            <person name="Kun R.S."/>
            <person name="Lubbers R.J."/>
            <person name="Makela M.R."/>
            <person name="Barry K."/>
            <person name="Chovatia M."/>
            <person name="Clum A."/>
            <person name="Daum C."/>
            <person name="Haridas S."/>
            <person name="He G."/>
            <person name="LaButti K."/>
            <person name="Lipzen A."/>
            <person name="Mondo S."/>
            <person name="Pangilinan J."/>
            <person name="Riley R."/>
            <person name="Salamov A."/>
            <person name="Simmons B.A."/>
            <person name="Magnuson J.K."/>
            <person name="Henrissat B."/>
            <person name="Mortensen U.H."/>
            <person name="Larsen T.O."/>
            <person name="De vries R.P."/>
            <person name="Grigoriev I.V."/>
            <person name="Machida M."/>
            <person name="Baker S.E."/>
            <person name="Andersen M.R."/>
        </authorList>
    </citation>
    <scope>NUCLEOTIDE SEQUENCE [LARGE SCALE GENOMIC DNA]</scope>
    <source>
        <strain evidence="1 2">CBS 117618</strain>
    </source>
</reference>
<accession>A0A5N6DG09</accession>
<evidence type="ECO:0000313" key="1">
    <source>
        <dbReference type="EMBL" id="KAB8204095.1"/>
    </source>
</evidence>
<sequence>MAHYLPSPYNGRVELYPQCQRLFTYAEWLSLRPSEFRTGYKGLHIPRLGKERLENEAEVLQFIRRVSNIPVPQLYGAFEIDGSYLLIMEYVESISMSH</sequence>
<dbReference type="SUPFAM" id="SSF56112">
    <property type="entry name" value="Protein kinase-like (PK-like)"/>
    <property type="match status" value="1"/>
</dbReference>
<dbReference type="AlphaFoldDB" id="A0A5N6DG09"/>